<dbReference type="AlphaFoldDB" id="A0A4Y9TQI8"/>
<evidence type="ECO:0000313" key="1">
    <source>
        <dbReference type="EMBL" id="TFW45257.1"/>
    </source>
</evidence>
<sequence>MNRYRGRVGSYDPETGLGWVVPRSGEEGVMIRRDDWAGTVLYAGKKLTFRMIHRPDGIYALRVDASADI</sequence>
<evidence type="ECO:0000313" key="2">
    <source>
        <dbReference type="Proteomes" id="UP000297322"/>
    </source>
</evidence>
<organism evidence="1 2">
    <name type="scientific">Pseudomonas fluorescens</name>
    <dbReference type="NCBI Taxonomy" id="294"/>
    <lineage>
        <taxon>Bacteria</taxon>
        <taxon>Pseudomonadati</taxon>
        <taxon>Pseudomonadota</taxon>
        <taxon>Gammaproteobacteria</taxon>
        <taxon>Pseudomonadales</taxon>
        <taxon>Pseudomonadaceae</taxon>
        <taxon>Pseudomonas</taxon>
    </lineage>
</organism>
<dbReference type="InterPro" id="IPR012340">
    <property type="entry name" value="NA-bd_OB-fold"/>
</dbReference>
<dbReference type="Proteomes" id="UP000297322">
    <property type="component" value="Unassembled WGS sequence"/>
</dbReference>
<comment type="caution">
    <text evidence="1">The sequence shown here is derived from an EMBL/GenBank/DDBJ whole genome shotgun (WGS) entry which is preliminary data.</text>
</comment>
<dbReference type="SUPFAM" id="SSF50249">
    <property type="entry name" value="Nucleic acid-binding proteins"/>
    <property type="match status" value="1"/>
</dbReference>
<protein>
    <submittedName>
        <fullName evidence="1">Cold-shock protein</fullName>
    </submittedName>
</protein>
<proteinExistence type="predicted"/>
<name>A0A4Y9TQI8_PSEFL</name>
<reference evidence="1 2" key="1">
    <citation type="submission" date="2019-03" db="EMBL/GenBank/DDBJ databases">
        <title>Biocontrol and xenobiotic degradation properties of endophytic Pseudomonas fluorescens strain BRZ63.</title>
        <authorList>
            <person name="Chlebek D.A."/>
            <person name="Pinski A."/>
            <person name="Zur J.P."/>
            <person name="Michalska J."/>
            <person name="Hupert-Kocurek K.T."/>
        </authorList>
    </citation>
    <scope>NUCLEOTIDE SEQUENCE [LARGE SCALE GENOMIC DNA]</scope>
    <source>
        <strain evidence="1 2">BRZ63</strain>
    </source>
</reference>
<gene>
    <name evidence="1" type="ORF">E4T65_02025</name>
</gene>
<dbReference type="Gene3D" id="2.40.50.140">
    <property type="entry name" value="Nucleic acid-binding proteins"/>
    <property type="match status" value="1"/>
</dbReference>
<dbReference type="EMBL" id="SPVI01000001">
    <property type="protein sequence ID" value="TFW45257.1"/>
    <property type="molecule type" value="Genomic_DNA"/>
</dbReference>
<accession>A0A4Y9TQI8</accession>